<dbReference type="PANTHER" id="PTHR13265:SF0">
    <property type="entry name" value="HPR1"/>
    <property type="match status" value="1"/>
</dbReference>
<dbReference type="InterPro" id="IPR021861">
    <property type="entry name" value="THO_THOC1"/>
</dbReference>
<evidence type="ECO:0000256" key="1">
    <source>
        <dbReference type="SAM" id="MobiDB-lite"/>
    </source>
</evidence>
<dbReference type="STRING" id="2512241.A0A553I3N3"/>
<sequence>MSPTRLSEDEVPQVSAMTDLFRDALVHAQTLKPAATIEPPLTKSHFDPFIARLPAIFPGTAPGPATQVRDADKARLYAAVETASRKIFSSMVASTSINSPEFVRVWNLFDFLSVLSDNEQCDPALLFWLVEELLDSQTVDGCRKVFDFLESRRERITAKNLKQKSLVILRSCNDLLRRLSRAEDAAFCGRVYIFMFQSIPPGDRSSVNLRGEYHVENVTSFDQAPTAPDETAADKMDVDAEDDNSQTDGKDAKPTTKAVSFEAKNKAEQEKPLDTDALYPVFWSLQHFFSQPTTLFDPSDLAKFKSGIEATLNAFETVEKIQKTTKGPDDYKLIPQKRKGVDTSEDLRSTNNNPKYLTSRELFELEISDLYFRRHILIQAFIILDFLLSLTPQARAKIANVQQNRSVVYADKNLNEDDAKWAKGMKDRIMAYIQAESDGFFFFRVVESVISRDKGWVRWKVENCPPIERPSVSPTEFNDAKASAKRLATSRRPKAGMNSLSLAFMDEKDNSQSLEKLKDPARWKLPDLEEFKKKIATDDLDFDFANTEKEKTQLLESKASKTWRALRIARRSKLATFDKIEDWRNVSAIFQELDAEETEQEEEEGPKGQHPENRMPIIISGPSGVGKSTLISFLLDRQRGVFNKIIRHTTRSAGDGEVNGRDFHFVDTKTFNTMLDGDFFLEASTHDDAQYGTSQKLVSAPEASDKVALIRLDGEGTQMAKDNGFSARVVFISPPSLEALETRIRKDEGLSEEEVQRKLKAAQEEIDQSGSSDLYDKVIINDDVESAYKKLEEFIYESSKANGIHKEEAADEGDTAMKDEVRGDDADVL</sequence>
<dbReference type="CDD" id="cd00071">
    <property type="entry name" value="GMPK"/>
    <property type="match status" value="1"/>
</dbReference>
<dbReference type="InterPro" id="IPR008145">
    <property type="entry name" value="GK/Ca_channel_bsu"/>
</dbReference>
<dbReference type="SUPFAM" id="SSF52540">
    <property type="entry name" value="P-loop containing nucleoside triphosphate hydrolases"/>
    <property type="match status" value="1"/>
</dbReference>
<organism evidence="3 4">
    <name type="scientific">Xylaria flabelliformis</name>
    <dbReference type="NCBI Taxonomy" id="2512241"/>
    <lineage>
        <taxon>Eukaryota</taxon>
        <taxon>Fungi</taxon>
        <taxon>Dikarya</taxon>
        <taxon>Ascomycota</taxon>
        <taxon>Pezizomycotina</taxon>
        <taxon>Sordariomycetes</taxon>
        <taxon>Xylariomycetidae</taxon>
        <taxon>Xylariales</taxon>
        <taxon>Xylariaceae</taxon>
        <taxon>Xylaria</taxon>
    </lineage>
</organism>
<evidence type="ECO:0000313" key="3">
    <source>
        <dbReference type="EMBL" id="TRX94809.1"/>
    </source>
</evidence>
<name>A0A553I3N3_9PEZI</name>
<gene>
    <name evidence="3" type="ORF">FHL15_004270</name>
</gene>
<feature type="region of interest" description="Disordered" evidence="1">
    <location>
        <begin position="802"/>
        <end position="829"/>
    </location>
</feature>
<protein>
    <recommendedName>
        <fullName evidence="2">Guanylate kinase-like domain-containing protein</fullName>
    </recommendedName>
</protein>
<proteinExistence type="predicted"/>
<dbReference type="GO" id="GO:0000445">
    <property type="term" value="C:THO complex part of transcription export complex"/>
    <property type="evidence" value="ECO:0007669"/>
    <property type="project" value="TreeGrafter"/>
</dbReference>
<dbReference type="OrthoDB" id="10257415at2759"/>
<evidence type="ECO:0000313" key="4">
    <source>
        <dbReference type="Proteomes" id="UP000319160"/>
    </source>
</evidence>
<dbReference type="Pfam" id="PF11957">
    <property type="entry name" value="efThoc1"/>
    <property type="match status" value="1"/>
</dbReference>
<feature type="domain" description="Guanylate kinase-like" evidence="2">
    <location>
        <begin position="614"/>
        <end position="796"/>
    </location>
</feature>
<dbReference type="SMART" id="SM00072">
    <property type="entry name" value="GuKc"/>
    <property type="match status" value="1"/>
</dbReference>
<reference evidence="4" key="1">
    <citation type="submission" date="2019-06" db="EMBL/GenBank/DDBJ databases">
        <title>Draft genome sequence of the griseofulvin-producing fungus Xylaria cubensis strain G536.</title>
        <authorList>
            <person name="Mead M.E."/>
            <person name="Raja H.A."/>
            <person name="Steenwyk J.L."/>
            <person name="Knowles S.L."/>
            <person name="Oberlies N.H."/>
            <person name="Rokas A."/>
        </authorList>
    </citation>
    <scope>NUCLEOTIDE SEQUENCE [LARGE SCALE GENOMIC DNA]</scope>
    <source>
        <strain evidence="4">G536</strain>
    </source>
</reference>
<keyword evidence="4" id="KW-1185">Reference proteome</keyword>
<feature type="compositionally biased region" description="Basic and acidic residues" evidence="1">
    <location>
        <begin position="815"/>
        <end position="829"/>
    </location>
</feature>
<feature type="compositionally biased region" description="Acidic residues" evidence="1">
    <location>
        <begin position="595"/>
        <end position="604"/>
    </location>
</feature>
<dbReference type="Proteomes" id="UP000319160">
    <property type="component" value="Unassembled WGS sequence"/>
</dbReference>
<evidence type="ECO:0000259" key="2">
    <source>
        <dbReference type="PROSITE" id="PS50052"/>
    </source>
</evidence>
<dbReference type="PANTHER" id="PTHR13265">
    <property type="entry name" value="THO COMPLEX SUBUNIT 1"/>
    <property type="match status" value="1"/>
</dbReference>
<feature type="region of interest" description="Disordered" evidence="1">
    <location>
        <begin position="237"/>
        <end position="258"/>
    </location>
</feature>
<feature type="region of interest" description="Disordered" evidence="1">
    <location>
        <begin position="595"/>
        <end position="614"/>
    </location>
</feature>
<dbReference type="EMBL" id="VFLP01000019">
    <property type="protein sequence ID" value="TRX94809.1"/>
    <property type="molecule type" value="Genomic_DNA"/>
</dbReference>
<dbReference type="GO" id="GO:0006406">
    <property type="term" value="P:mRNA export from nucleus"/>
    <property type="evidence" value="ECO:0007669"/>
    <property type="project" value="TreeGrafter"/>
</dbReference>
<dbReference type="Pfam" id="PF00625">
    <property type="entry name" value="Guanylate_kin"/>
    <property type="match status" value="1"/>
</dbReference>
<comment type="caution">
    <text evidence="3">The sequence shown here is derived from an EMBL/GenBank/DDBJ whole genome shotgun (WGS) entry which is preliminary data.</text>
</comment>
<dbReference type="PROSITE" id="PS50052">
    <property type="entry name" value="GUANYLATE_KINASE_2"/>
    <property type="match status" value="1"/>
</dbReference>
<dbReference type="InterPro" id="IPR027417">
    <property type="entry name" value="P-loop_NTPase"/>
</dbReference>
<dbReference type="Gene3D" id="3.40.50.300">
    <property type="entry name" value="P-loop containing nucleotide triphosphate hydrolases"/>
    <property type="match status" value="1"/>
</dbReference>
<dbReference type="AlphaFoldDB" id="A0A553I3N3"/>
<dbReference type="InterPro" id="IPR008144">
    <property type="entry name" value="Guanylate_kin-like_dom"/>
</dbReference>
<accession>A0A553I3N3</accession>